<dbReference type="Gene3D" id="3.20.20.70">
    <property type="entry name" value="Aldolase class I"/>
    <property type="match status" value="1"/>
</dbReference>
<name>A0A388TAT8_TERA1</name>
<dbReference type="InterPro" id="IPR013785">
    <property type="entry name" value="Aldolase_TIM"/>
</dbReference>
<dbReference type="InterPro" id="IPR029044">
    <property type="entry name" value="Nucleotide-diphossugar_trans"/>
</dbReference>
<protein>
    <submittedName>
        <fullName evidence="2">Glycosyl tranferase A family protein</fullName>
    </submittedName>
</protein>
<organism evidence="2 3">
    <name type="scientific">Termititenax aidoneus</name>
    <dbReference type="NCBI Taxonomy" id="2218524"/>
    <lineage>
        <taxon>Bacteria</taxon>
        <taxon>Bacillati</taxon>
        <taxon>Candidatus Margulisiibacteriota</taxon>
        <taxon>Candidatus Termititenacia</taxon>
        <taxon>Candidatus Termititenacales</taxon>
        <taxon>Candidatus Termititenacaceae</taxon>
        <taxon>Candidatus Termititenax</taxon>
    </lineage>
</organism>
<dbReference type="AlphaFoldDB" id="A0A388TAT8"/>
<dbReference type="SUPFAM" id="SSF102114">
    <property type="entry name" value="Radical SAM enzymes"/>
    <property type="match status" value="1"/>
</dbReference>
<keyword evidence="3" id="KW-1185">Reference proteome</keyword>
<dbReference type="Pfam" id="PF00535">
    <property type="entry name" value="Glycos_transf_2"/>
    <property type="match status" value="1"/>
</dbReference>
<sequence length="683" mass="78534">MNNLLNIKLDKNQSFLELEFPESMFCEEIVLQAKKLIEKKYAGAIISYEVDQNNYDRAAIKITKSDNKLDIKAVAIDLFSTINNYPNYYPYKDKSAPANVDAKQPLLTCIIVVAFNELFVLNQTIPSILANTKDIPFEIIIVGNDSVSKADLFKHLPVKYIDASSAPFHVSRAYNLGIKSAQGQYIAILHDDAVIDDVLWAEKCIKVIDSEQFILLSATIQQRDVLGSVTVGGTPLLMFRAALTQKYGLFDENIYIGFEENEYSARMLANNISVRYTPCRVFHMKSSSTAILFNHDSELFKILFSLNIMPKKWIGLFWQFFRKKNFSELLDVADDLYLAYCVRKYQPKRFHDFMQMQKYKSVFLNRSREYFLFDEWPLPNNFINSKHELLIIKTLEHLKSSSMQSIIDFIFAPPRRLEFDFELSSKCTARCGFCPRIHLQRDNDFMPTQCVCKVLSQIPDIINDYDIISIGFAGLGEPLLNKQGFFAILDYVRTMPYRAKLKTTIVTNNTLIDADFISNPLLRYLNSMVISAAGYSYADYVRQYNQPWPRTLANILELRKRWPRMSIKVAAVNYLDQAAPPLKENEIFLSCQENQIWYENPPLHGRGGYLYKANIAERRTCQIYSRFVFISSDGNYLSCCNDLTQENILGKVAVAPLSGVLAKKKCFDYKNPFPLCKTCDISN</sequence>
<dbReference type="InterPro" id="IPR050377">
    <property type="entry name" value="Radical_SAM_PqqE_MftC-like"/>
</dbReference>
<dbReference type="Proteomes" id="UP000269352">
    <property type="component" value="Unassembled WGS sequence"/>
</dbReference>
<comment type="caution">
    <text evidence="2">The sequence shown here is derived from an EMBL/GenBank/DDBJ whole genome shotgun (WGS) entry which is preliminary data.</text>
</comment>
<dbReference type="SUPFAM" id="SSF53448">
    <property type="entry name" value="Nucleotide-diphospho-sugar transferases"/>
    <property type="match status" value="1"/>
</dbReference>
<evidence type="ECO:0000313" key="2">
    <source>
        <dbReference type="EMBL" id="GBR73268.1"/>
    </source>
</evidence>
<accession>A0A388TAT8</accession>
<gene>
    <name evidence="2" type="ORF">NO1_0680</name>
</gene>
<evidence type="ECO:0000313" key="3">
    <source>
        <dbReference type="Proteomes" id="UP000269352"/>
    </source>
</evidence>
<dbReference type="CDD" id="cd21109">
    <property type="entry name" value="SPASM"/>
    <property type="match status" value="1"/>
</dbReference>
<dbReference type="Gene3D" id="3.90.550.10">
    <property type="entry name" value="Spore Coat Polysaccharide Biosynthesis Protein SpsA, Chain A"/>
    <property type="match status" value="1"/>
</dbReference>
<dbReference type="InterPro" id="IPR058240">
    <property type="entry name" value="rSAM_sf"/>
</dbReference>
<feature type="domain" description="Glycosyltransferase 2-like" evidence="1">
    <location>
        <begin position="109"/>
        <end position="223"/>
    </location>
</feature>
<reference evidence="2 3" key="1">
    <citation type="journal article" date="2019" name="ISME J.">
        <title>Genome analyses of uncultured TG2/ZB3 bacteria in 'Margulisbacteria' specifically attached to ectosymbiotic spirochetes of protists in the termite gut.</title>
        <authorList>
            <person name="Utami Y.D."/>
            <person name="Kuwahara H."/>
            <person name="Igai K."/>
            <person name="Murakami T."/>
            <person name="Sugaya K."/>
            <person name="Morikawa T."/>
            <person name="Nagura Y."/>
            <person name="Yuki M."/>
            <person name="Deevong P."/>
            <person name="Inoue T."/>
            <person name="Kihara K."/>
            <person name="Lo N."/>
            <person name="Yamada A."/>
            <person name="Ohkuma M."/>
            <person name="Hongoh Y."/>
        </authorList>
    </citation>
    <scope>NUCLEOTIDE SEQUENCE [LARGE SCALE GENOMIC DNA]</scope>
    <source>
        <strain evidence="2">NkOx7-01</strain>
    </source>
</reference>
<dbReference type="PANTHER" id="PTHR11228:SF7">
    <property type="entry name" value="PQQA PEPTIDE CYCLASE"/>
    <property type="match status" value="1"/>
</dbReference>
<evidence type="ECO:0000259" key="1">
    <source>
        <dbReference type="Pfam" id="PF00535"/>
    </source>
</evidence>
<dbReference type="CDD" id="cd01335">
    <property type="entry name" value="Radical_SAM"/>
    <property type="match status" value="1"/>
</dbReference>
<proteinExistence type="predicted"/>
<dbReference type="PANTHER" id="PTHR11228">
    <property type="entry name" value="RADICAL SAM DOMAIN PROTEIN"/>
    <property type="match status" value="1"/>
</dbReference>
<dbReference type="InterPro" id="IPR001173">
    <property type="entry name" value="Glyco_trans_2-like"/>
</dbReference>
<dbReference type="EMBL" id="BGZN01000008">
    <property type="protein sequence ID" value="GBR73268.1"/>
    <property type="molecule type" value="Genomic_DNA"/>
</dbReference>